<sequence>MPLKALRLILRSEKTLTTRENRLILFAQDRRDKQNAHSREVLLLFSFP</sequence>
<gene>
    <name evidence="1" type="ORF">LITE_LOCUS44504</name>
</gene>
<protein>
    <submittedName>
        <fullName evidence="1">Uncharacterized protein</fullName>
    </submittedName>
</protein>
<evidence type="ECO:0000313" key="2">
    <source>
        <dbReference type="Proteomes" id="UP001154282"/>
    </source>
</evidence>
<proteinExistence type="predicted"/>
<dbReference type="EMBL" id="CAMGYJ010000010">
    <property type="protein sequence ID" value="CAI0547784.1"/>
    <property type="molecule type" value="Genomic_DNA"/>
</dbReference>
<keyword evidence="2" id="KW-1185">Reference proteome</keyword>
<dbReference type="Proteomes" id="UP001154282">
    <property type="component" value="Unassembled WGS sequence"/>
</dbReference>
<accession>A0AAV0QQL3</accession>
<evidence type="ECO:0000313" key="1">
    <source>
        <dbReference type="EMBL" id="CAI0547784.1"/>
    </source>
</evidence>
<comment type="caution">
    <text evidence="1">The sequence shown here is derived from an EMBL/GenBank/DDBJ whole genome shotgun (WGS) entry which is preliminary data.</text>
</comment>
<reference evidence="1" key="1">
    <citation type="submission" date="2022-08" db="EMBL/GenBank/DDBJ databases">
        <authorList>
            <person name="Gutierrez-Valencia J."/>
        </authorList>
    </citation>
    <scope>NUCLEOTIDE SEQUENCE</scope>
</reference>
<dbReference type="AlphaFoldDB" id="A0AAV0QQL3"/>
<name>A0AAV0QQL3_9ROSI</name>
<organism evidence="1 2">
    <name type="scientific">Linum tenue</name>
    <dbReference type="NCBI Taxonomy" id="586396"/>
    <lineage>
        <taxon>Eukaryota</taxon>
        <taxon>Viridiplantae</taxon>
        <taxon>Streptophyta</taxon>
        <taxon>Embryophyta</taxon>
        <taxon>Tracheophyta</taxon>
        <taxon>Spermatophyta</taxon>
        <taxon>Magnoliopsida</taxon>
        <taxon>eudicotyledons</taxon>
        <taxon>Gunneridae</taxon>
        <taxon>Pentapetalae</taxon>
        <taxon>rosids</taxon>
        <taxon>fabids</taxon>
        <taxon>Malpighiales</taxon>
        <taxon>Linaceae</taxon>
        <taxon>Linum</taxon>
    </lineage>
</organism>